<evidence type="ECO:0000313" key="2">
    <source>
        <dbReference type="Proteomes" id="UP000548304"/>
    </source>
</evidence>
<gene>
    <name evidence="1" type="ORF">FHR84_002027</name>
</gene>
<dbReference type="InterPro" id="IPR008554">
    <property type="entry name" value="Glutaredoxin-like"/>
</dbReference>
<proteinExistence type="predicted"/>
<dbReference type="InterPro" id="IPR036249">
    <property type="entry name" value="Thioredoxin-like_sf"/>
</dbReference>
<organism evidence="1 2">
    <name type="scientific">Actinopolyspora biskrensis</name>
    <dbReference type="NCBI Taxonomy" id="1470178"/>
    <lineage>
        <taxon>Bacteria</taxon>
        <taxon>Bacillati</taxon>
        <taxon>Actinomycetota</taxon>
        <taxon>Actinomycetes</taxon>
        <taxon>Actinopolysporales</taxon>
        <taxon>Actinopolysporaceae</taxon>
        <taxon>Actinopolyspora</taxon>
    </lineage>
</organism>
<dbReference type="Proteomes" id="UP000548304">
    <property type="component" value="Unassembled WGS sequence"/>
</dbReference>
<keyword evidence="2" id="KW-1185">Reference proteome</keyword>
<dbReference type="Gene3D" id="3.40.30.10">
    <property type="entry name" value="Glutaredoxin"/>
    <property type="match status" value="1"/>
</dbReference>
<dbReference type="RefSeq" id="WP_179535161.1">
    <property type="nucleotide sequence ID" value="NZ_JACBYW010000003.1"/>
</dbReference>
<name>A0A852YYA4_9ACTN</name>
<reference evidence="1 2" key="1">
    <citation type="submission" date="2020-07" db="EMBL/GenBank/DDBJ databases">
        <title>Genomic Encyclopedia of Type Strains, Phase III (KMG-III): the genomes of soil and plant-associated and newly described type strains.</title>
        <authorList>
            <person name="Whitman W."/>
        </authorList>
    </citation>
    <scope>NUCLEOTIDE SEQUENCE [LARGE SCALE GENOMIC DNA]</scope>
    <source>
        <strain evidence="1 2">CECT 8576</strain>
    </source>
</reference>
<dbReference type="AlphaFoldDB" id="A0A852YYA4"/>
<dbReference type="EMBL" id="JACBYW010000003">
    <property type="protein sequence ID" value="NYH78702.1"/>
    <property type="molecule type" value="Genomic_DNA"/>
</dbReference>
<dbReference type="SUPFAM" id="SSF52833">
    <property type="entry name" value="Thioredoxin-like"/>
    <property type="match status" value="1"/>
</dbReference>
<protein>
    <submittedName>
        <fullName evidence="1">Glutaredoxin</fullName>
    </submittedName>
</protein>
<sequence>MSGTVEHEVTLLVRQNCPACETAEAELAGVCDELGVPWEVSDVDADAELRAEFGDRVPVILVDGAEHGFWKVEPQRLRSALTR</sequence>
<dbReference type="Pfam" id="PF05768">
    <property type="entry name" value="Glrx-like"/>
    <property type="match status" value="1"/>
</dbReference>
<accession>A0A852YYA4</accession>
<evidence type="ECO:0000313" key="1">
    <source>
        <dbReference type="EMBL" id="NYH78702.1"/>
    </source>
</evidence>
<comment type="caution">
    <text evidence="1">The sequence shown here is derived from an EMBL/GenBank/DDBJ whole genome shotgun (WGS) entry which is preliminary data.</text>
</comment>